<feature type="domain" description="Type II secretion system protein GspF" evidence="7">
    <location>
        <begin position="138"/>
        <end position="265"/>
    </location>
</feature>
<dbReference type="InterPro" id="IPR018076">
    <property type="entry name" value="T2SS_GspF_dom"/>
</dbReference>
<dbReference type="EMBL" id="BRLH01000006">
    <property type="protein sequence ID" value="GKX56529.1"/>
    <property type="molecule type" value="Genomic_DNA"/>
</dbReference>
<reference evidence="8" key="1">
    <citation type="submission" date="2022-06" db="EMBL/GenBank/DDBJ databases">
        <title>Draft genome sequences of Leminorella grimontii str. JCM5902.</title>
        <authorList>
            <person name="Wakabayashi Y."/>
            <person name="Kojima K."/>
        </authorList>
    </citation>
    <scope>NUCLEOTIDE SEQUENCE</scope>
    <source>
        <strain evidence="8">JCM 5902</strain>
    </source>
</reference>
<evidence type="ECO:0000256" key="5">
    <source>
        <dbReference type="ARBA" id="ARBA00023136"/>
    </source>
</evidence>
<evidence type="ECO:0000256" key="1">
    <source>
        <dbReference type="ARBA" id="ARBA00004651"/>
    </source>
</evidence>
<evidence type="ECO:0000256" key="6">
    <source>
        <dbReference type="SAM" id="Phobius"/>
    </source>
</evidence>
<organism evidence="8 9">
    <name type="scientific">Leminorella grimontii</name>
    <dbReference type="NCBI Taxonomy" id="82981"/>
    <lineage>
        <taxon>Bacteria</taxon>
        <taxon>Pseudomonadati</taxon>
        <taxon>Pseudomonadota</taxon>
        <taxon>Gammaproteobacteria</taxon>
        <taxon>Enterobacterales</taxon>
        <taxon>Budviciaceae</taxon>
        <taxon>Leminorella</taxon>
    </lineage>
</organism>
<protein>
    <recommendedName>
        <fullName evidence="7">Type II secretion system protein GspF domain-containing protein</fullName>
    </recommendedName>
</protein>
<dbReference type="Pfam" id="PF00482">
    <property type="entry name" value="T2SSF"/>
    <property type="match status" value="1"/>
</dbReference>
<dbReference type="Proteomes" id="UP001058124">
    <property type="component" value="Unassembled WGS sequence"/>
</dbReference>
<feature type="transmembrane region" description="Helical" evidence="6">
    <location>
        <begin position="71"/>
        <end position="89"/>
    </location>
</feature>
<proteinExistence type="predicted"/>
<dbReference type="PANTHER" id="PTHR35007">
    <property type="entry name" value="INTEGRAL MEMBRANE PROTEIN-RELATED"/>
    <property type="match status" value="1"/>
</dbReference>
<feature type="transmembrane region" description="Helical" evidence="6">
    <location>
        <begin position="95"/>
        <end position="117"/>
    </location>
</feature>
<keyword evidence="2" id="KW-1003">Cell membrane</keyword>
<dbReference type="RefSeq" id="WP_027274822.1">
    <property type="nucleotide sequence ID" value="NZ_BRLH01000006.1"/>
</dbReference>
<keyword evidence="5 6" id="KW-0472">Membrane</keyword>
<dbReference type="AlphaFoldDB" id="A0AAV5N487"/>
<name>A0AAV5N487_9GAMM</name>
<keyword evidence="9" id="KW-1185">Reference proteome</keyword>
<evidence type="ECO:0000313" key="9">
    <source>
        <dbReference type="Proteomes" id="UP001058124"/>
    </source>
</evidence>
<feature type="transmembrane region" description="Helical" evidence="6">
    <location>
        <begin position="253"/>
        <end position="274"/>
    </location>
</feature>
<evidence type="ECO:0000256" key="3">
    <source>
        <dbReference type="ARBA" id="ARBA00022692"/>
    </source>
</evidence>
<evidence type="ECO:0000313" key="8">
    <source>
        <dbReference type="EMBL" id="GKX56529.1"/>
    </source>
</evidence>
<evidence type="ECO:0000256" key="4">
    <source>
        <dbReference type="ARBA" id="ARBA00022989"/>
    </source>
</evidence>
<dbReference type="GO" id="GO:0005886">
    <property type="term" value="C:plasma membrane"/>
    <property type="evidence" value="ECO:0007669"/>
    <property type="project" value="UniProtKB-SubCell"/>
</dbReference>
<keyword evidence="4 6" id="KW-1133">Transmembrane helix</keyword>
<gene>
    <name evidence="8" type="ORF">SOASR030_26410</name>
</gene>
<evidence type="ECO:0000259" key="7">
    <source>
        <dbReference type="Pfam" id="PF00482"/>
    </source>
</evidence>
<evidence type="ECO:0000256" key="2">
    <source>
        <dbReference type="ARBA" id="ARBA00022475"/>
    </source>
</evidence>
<feature type="transmembrane region" description="Helical" evidence="6">
    <location>
        <begin position="6"/>
        <end position="21"/>
    </location>
</feature>
<accession>A0AAV5N487</accession>
<comment type="caution">
    <text evidence="8">The sequence shown here is derived from an EMBL/GenBank/DDBJ whole genome shotgun (WGS) entry which is preliminary data.</text>
</comment>
<sequence>MTIFYLMLVVLGCAFILLLLRERQLIQRVKQAIEGDGGEVASPRSSRTEYESLIINNSRIIRFFNELDKNVGHKLMLSSASTLLAYLAAKCVDIHISLDGVAIIAVLMLIVAIVVPAQVRNAMMKRKVAAMMNDMPYFIDLVAVCVQAGMTIESSLEYVSARFGDMNADLAKTLDRVIRQAEVRGLESALKELYATLPTLEIKMLCSTLGQSVYFGTSVYEQLMDLSKDIRDIQLLGTEEKVGKLSAKMSIPLILLVMFPIVILIAAPGLLRILSHV</sequence>
<dbReference type="PANTHER" id="PTHR35007:SF2">
    <property type="entry name" value="PILUS ASSEMBLE PROTEIN"/>
    <property type="match status" value="1"/>
</dbReference>
<comment type="subcellular location">
    <subcellularLocation>
        <location evidence="1">Cell membrane</location>
        <topology evidence="1">Multi-pass membrane protein</topology>
    </subcellularLocation>
</comment>
<keyword evidence="3 6" id="KW-0812">Transmembrane</keyword>